<keyword evidence="5 10" id="KW-0812">Transmembrane</keyword>
<dbReference type="GO" id="GO:0042910">
    <property type="term" value="F:xenobiotic transmembrane transporter activity"/>
    <property type="evidence" value="ECO:0007669"/>
    <property type="project" value="InterPro"/>
</dbReference>
<dbReference type="AlphaFoldDB" id="A0A011NTY4"/>
<organism evidence="11 12">
    <name type="scientific">Candidatus Accumulibacter adjunctus</name>
    <dbReference type="NCBI Taxonomy" id="1454001"/>
    <lineage>
        <taxon>Bacteria</taxon>
        <taxon>Pseudomonadati</taxon>
        <taxon>Pseudomonadota</taxon>
        <taxon>Betaproteobacteria</taxon>
        <taxon>Candidatus Accumulibacter</taxon>
    </lineage>
</organism>
<evidence type="ECO:0000256" key="7">
    <source>
        <dbReference type="ARBA" id="ARBA00023065"/>
    </source>
</evidence>
<dbReference type="Pfam" id="PF01554">
    <property type="entry name" value="MatE"/>
    <property type="match status" value="2"/>
</dbReference>
<evidence type="ECO:0000256" key="3">
    <source>
        <dbReference type="ARBA" id="ARBA00022449"/>
    </source>
</evidence>
<evidence type="ECO:0000256" key="8">
    <source>
        <dbReference type="ARBA" id="ARBA00023136"/>
    </source>
</evidence>
<feature type="transmembrane region" description="Helical" evidence="10">
    <location>
        <begin position="124"/>
        <end position="144"/>
    </location>
</feature>
<evidence type="ECO:0000313" key="12">
    <source>
        <dbReference type="Proteomes" id="UP000020218"/>
    </source>
</evidence>
<evidence type="ECO:0000313" key="11">
    <source>
        <dbReference type="EMBL" id="EXI68042.1"/>
    </source>
</evidence>
<keyword evidence="8 10" id="KW-0472">Membrane</keyword>
<evidence type="ECO:0000256" key="9">
    <source>
        <dbReference type="ARBA" id="ARBA00031636"/>
    </source>
</evidence>
<feature type="transmembrane region" description="Helical" evidence="10">
    <location>
        <begin position="156"/>
        <end position="180"/>
    </location>
</feature>
<dbReference type="CDD" id="cd13131">
    <property type="entry name" value="MATE_NorM_like"/>
    <property type="match status" value="1"/>
</dbReference>
<name>A0A011NTY4_9PROT</name>
<proteinExistence type="predicted"/>
<dbReference type="GO" id="GO:0015297">
    <property type="term" value="F:antiporter activity"/>
    <property type="evidence" value="ECO:0007669"/>
    <property type="project" value="UniProtKB-KW"/>
</dbReference>
<evidence type="ECO:0000256" key="4">
    <source>
        <dbReference type="ARBA" id="ARBA00022475"/>
    </source>
</evidence>
<keyword evidence="6 10" id="KW-1133">Transmembrane helix</keyword>
<dbReference type="InterPro" id="IPR002528">
    <property type="entry name" value="MATE_fam"/>
</dbReference>
<dbReference type="InterPro" id="IPR050222">
    <property type="entry name" value="MATE_MdtK"/>
</dbReference>
<feature type="transmembrane region" description="Helical" evidence="10">
    <location>
        <begin position="416"/>
        <end position="435"/>
    </location>
</feature>
<keyword evidence="4" id="KW-1003">Cell membrane</keyword>
<feature type="transmembrane region" description="Helical" evidence="10">
    <location>
        <begin position="9"/>
        <end position="29"/>
    </location>
</feature>
<feature type="transmembrane region" description="Helical" evidence="10">
    <location>
        <begin position="49"/>
        <end position="70"/>
    </location>
</feature>
<keyword evidence="12" id="KW-1185">Reference proteome</keyword>
<feature type="transmembrane region" description="Helical" evidence="10">
    <location>
        <begin position="238"/>
        <end position="261"/>
    </location>
</feature>
<dbReference type="NCBIfam" id="TIGR00797">
    <property type="entry name" value="matE"/>
    <property type="match status" value="1"/>
</dbReference>
<dbReference type="Proteomes" id="UP000020218">
    <property type="component" value="Unassembled WGS sequence"/>
</dbReference>
<dbReference type="PANTHER" id="PTHR43298:SF2">
    <property type="entry name" value="FMN_FAD EXPORTER YEEO-RELATED"/>
    <property type="match status" value="1"/>
</dbReference>
<dbReference type="EMBL" id="JFAX01000007">
    <property type="protein sequence ID" value="EXI68042.1"/>
    <property type="molecule type" value="Genomic_DNA"/>
</dbReference>
<keyword evidence="7" id="KW-0406">Ion transport</keyword>
<dbReference type="PIRSF" id="PIRSF006603">
    <property type="entry name" value="DinF"/>
    <property type="match status" value="1"/>
</dbReference>
<reference evidence="11" key="1">
    <citation type="submission" date="2014-02" db="EMBL/GenBank/DDBJ databases">
        <title>Expanding our view of genomic diversity in Candidatus Accumulibacter clades.</title>
        <authorList>
            <person name="Skennerton C.T."/>
            <person name="Barr J.J."/>
            <person name="Slater F.R."/>
            <person name="Bond P.L."/>
            <person name="Tyson G.W."/>
        </authorList>
    </citation>
    <scope>NUCLEOTIDE SEQUENCE [LARGE SCALE GENOMIC DNA]</scope>
</reference>
<dbReference type="GO" id="GO:0006811">
    <property type="term" value="P:monoatomic ion transport"/>
    <property type="evidence" value="ECO:0007669"/>
    <property type="project" value="UniProtKB-KW"/>
</dbReference>
<comment type="caution">
    <text evidence="11">The sequence shown here is derived from an EMBL/GenBank/DDBJ whole genome shotgun (WGS) entry which is preliminary data.</text>
</comment>
<evidence type="ECO:0000256" key="10">
    <source>
        <dbReference type="SAM" id="Phobius"/>
    </source>
</evidence>
<sequence length="455" mass="48145">MLVHDTRRLLAHALPMLLAQLSSMGMMVIDTALLGHHATDDLAAVAVGGGIYISVVFALVGVLQAVAPTVAHLHGAGRDGEIAGALQQSLWLALLLAIPGVIVLLDPAPLLALSRIDPAVEDRARAYLALLALGMPAILLYRTFHAFCNALGRPRPLLLISLGGTLLHALLASLLVTGAWGGEALGVVGCGLSNVVVAFFSLGCAAAYLRSARALRPYRLFAGWQLPQRRPLARLLRLGLPMGCSHFVEISSFTLMALFIAQLGATVVAGHRIVANLAAICYMLPLALGIATLAQVGQAAGARDWHRAGRSITAALLLAGSLSTLLGIIVWLLAMPLAAAWTDDPAVRAVALGLLGYVAFYQIFDAVQTIAAHALRGYRITLLPMCVHVLCFWGVGLFGGWWLAFHSPQPMGASGFWLASVVSLVLASLLLGELLRRAMRAVRDQPGDSRPRERS</sequence>
<dbReference type="InterPro" id="IPR048279">
    <property type="entry name" value="MdtK-like"/>
</dbReference>
<evidence type="ECO:0000256" key="2">
    <source>
        <dbReference type="ARBA" id="ARBA00022448"/>
    </source>
</evidence>
<accession>A0A011NTY4</accession>
<evidence type="ECO:0000256" key="5">
    <source>
        <dbReference type="ARBA" id="ARBA00022692"/>
    </source>
</evidence>
<evidence type="ECO:0000256" key="6">
    <source>
        <dbReference type="ARBA" id="ARBA00022989"/>
    </source>
</evidence>
<keyword evidence="2" id="KW-0813">Transport</keyword>
<dbReference type="PANTHER" id="PTHR43298">
    <property type="entry name" value="MULTIDRUG RESISTANCE PROTEIN NORM-RELATED"/>
    <property type="match status" value="1"/>
</dbReference>
<feature type="transmembrane region" description="Helical" evidence="10">
    <location>
        <begin position="273"/>
        <end position="294"/>
    </location>
</feature>
<dbReference type="GO" id="GO:0005886">
    <property type="term" value="C:plasma membrane"/>
    <property type="evidence" value="ECO:0007669"/>
    <property type="project" value="UniProtKB-SubCell"/>
</dbReference>
<feature type="transmembrane region" description="Helical" evidence="10">
    <location>
        <begin position="315"/>
        <end position="334"/>
    </location>
</feature>
<feature type="transmembrane region" description="Helical" evidence="10">
    <location>
        <begin position="90"/>
        <end position="112"/>
    </location>
</feature>
<protein>
    <recommendedName>
        <fullName evidence="9">Multidrug-efflux transporter</fullName>
    </recommendedName>
</protein>
<gene>
    <name evidence="11" type="primary">norM</name>
    <name evidence="11" type="ORF">AW08_01647</name>
</gene>
<dbReference type="PATRIC" id="fig|1454001.3.peg.1572"/>
<keyword evidence="3" id="KW-0050">Antiport</keyword>
<dbReference type="STRING" id="1454001.AW08_01647"/>
<evidence type="ECO:0000256" key="1">
    <source>
        <dbReference type="ARBA" id="ARBA00004429"/>
    </source>
</evidence>
<feature type="transmembrane region" description="Helical" evidence="10">
    <location>
        <begin position="346"/>
        <end position="364"/>
    </location>
</feature>
<feature type="transmembrane region" description="Helical" evidence="10">
    <location>
        <begin position="186"/>
        <end position="209"/>
    </location>
</feature>
<comment type="subcellular location">
    <subcellularLocation>
        <location evidence="1">Cell inner membrane</location>
        <topology evidence="1">Multi-pass membrane protein</topology>
    </subcellularLocation>
</comment>
<feature type="transmembrane region" description="Helical" evidence="10">
    <location>
        <begin position="385"/>
        <end position="404"/>
    </location>
</feature>